<organism evidence="1">
    <name type="scientific">Anguilla anguilla</name>
    <name type="common">European freshwater eel</name>
    <name type="synonym">Muraena anguilla</name>
    <dbReference type="NCBI Taxonomy" id="7936"/>
    <lineage>
        <taxon>Eukaryota</taxon>
        <taxon>Metazoa</taxon>
        <taxon>Chordata</taxon>
        <taxon>Craniata</taxon>
        <taxon>Vertebrata</taxon>
        <taxon>Euteleostomi</taxon>
        <taxon>Actinopterygii</taxon>
        <taxon>Neopterygii</taxon>
        <taxon>Teleostei</taxon>
        <taxon>Anguilliformes</taxon>
        <taxon>Anguillidae</taxon>
        <taxon>Anguilla</taxon>
    </lineage>
</organism>
<sequence length="36" mass="4326">MRRLYYKKRHYQLSCKCTLRTPPITGLKINKTSQQA</sequence>
<name>A0A0E9VM80_ANGAN</name>
<dbReference type="EMBL" id="GBXM01029441">
    <property type="protein sequence ID" value="JAH79136.1"/>
    <property type="molecule type" value="Transcribed_RNA"/>
</dbReference>
<reference evidence="1" key="1">
    <citation type="submission" date="2014-11" db="EMBL/GenBank/DDBJ databases">
        <authorList>
            <person name="Amaro Gonzalez C."/>
        </authorList>
    </citation>
    <scope>NUCLEOTIDE SEQUENCE</scope>
</reference>
<protein>
    <submittedName>
        <fullName evidence="1">Uncharacterized protein</fullName>
    </submittedName>
</protein>
<evidence type="ECO:0000313" key="1">
    <source>
        <dbReference type="EMBL" id="JAH79136.1"/>
    </source>
</evidence>
<dbReference type="AlphaFoldDB" id="A0A0E9VM80"/>
<reference evidence="1" key="2">
    <citation type="journal article" date="2015" name="Fish Shellfish Immunol.">
        <title>Early steps in the European eel (Anguilla anguilla)-Vibrio vulnificus interaction in the gills: Role of the RtxA13 toxin.</title>
        <authorList>
            <person name="Callol A."/>
            <person name="Pajuelo D."/>
            <person name="Ebbesson L."/>
            <person name="Teles M."/>
            <person name="MacKenzie S."/>
            <person name="Amaro C."/>
        </authorList>
    </citation>
    <scope>NUCLEOTIDE SEQUENCE</scope>
</reference>
<accession>A0A0E9VM80</accession>
<proteinExistence type="predicted"/>